<proteinExistence type="predicted"/>
<dbReference type="GeneID" id="42299542"/>
<keyword evidence="2" id="KW-1133">Transmembrane helix</keyword>
<name>A0A5P9P027_9EURY</name>
<dbReference type="InterPro" id="IPR058318">
    <property type="entry name" value="DUF8005"/>
</dbReference>
<dbReference type="RefSeq" id="WP_152938575.1">
    <property type="nucleotide sequence ID" value="NZ_CP045488.1"/>
</dbReference>
<gene>
    <name evidence="3" type="ORF">GCU68_00795</name>
</gene>
<dbReference type="KEGG" id="nas:GCU68_00795"/>
<evidence type="ECO:0000256" key="2">
    <source>
        <dbReference type="SAM" id="Phobius"/>
    </source>
</evidence>
<dbReference type="Proteomes" id="UP000326170">
    <property type="component" value="Chromosome"/>
</dbReference>
<accession>A0A5P9P027</accession>
<sequence length="67" mass="8072">MSEVVALVYYGGLTVLFFFWIYGIVSFALDIKNKLLPAIQQYRRASTRRSRQQEHDNERQEREEQLY</sequence>
<dbReference type="OrthoDB" id="157285at2157"/>
<dbReference type="Pfam" id="PF26027">
    <property type="entry name" value="DUF8005"/>
    <property type="match status" value="1"/>
</dbReference>
<dbReference type="EMBL" id="CP045488">
    <property type="protein sequence ID" value="QFU81190.1"/>
    <property type="molecule type" value="Genomic_DNA"/>
</dbReference>
<feature type="compositionally biased region" description="Basic and acidic residues" evidence="1">
    <location>
        <begin position="51"/>
        <end position="67"/>
    </location>
</feature>
<reference evidence="3 4" key="1">
    <citation type="journal article" date="2007" name="Int. J. Syst. Evol. Microbiol.">
        <title>Natronorubrum sulfidifaciens sp. nov., an extremely haloalkaliphilic archaeon isolated from Aiding salt lake in Xin-Jiang, China.</title>
        <authorList>
            <person name="Cui H.L."/>
            <person name="Tohty D."/>
            <person name="Liu H.C."/>
            <person name="Liu S.J."/>
            <person name="Oren A."/>
            <person name="Zhou P.J."/>
        </authorList>
    </citation>
    <scope>NUCLEOTIDE SEQUENCE [LARGE SCALE GENOMIC DNA]</scope>
    <source>
        <strain evidence="3 4">7-3</strain>
    </source>
</reference>
<evidence type="ECO:0000313" key="3">
    <source>
        <dbReference type="EMBL" id="QFU81190.1"/>
    </source>
</evidence>
<keyword evidence="4" id="KW-1185">Reference proteome</keyword>
<keyword evidence="2" id="KW-0472">Membrane</keyword>
<evidence type="ECO:0000256" key="1">
    <source>
        <dbReference type="SAM" id="MobiDB-lite"/>
    </source>
</evidence>
<feature type="region of interest" description="Disordered" evidence="1">
    <location>
        <begin position="45"/>
        <end position="67"/>
    </location>
</feature>
<organism evidence="3 4">
    <name type="scientific">Natronorubrum aibiense</name>
    <dbReference type="NCBI Taxonomy" id="348826"/>
    <lineage>
        <taxon>Archaea</taxon>
        <taxon>Methanobacteriati</taxon>
        <taxon>Methanobacteriota</taxon>
        <taxon>Stenosarchaea group</taxon>
        <taxon>Halobacteria</taxon>
        <taxon>Halobacteriales</taxon>
        <taxon>Natrialbaceae</taxon>
        <taxon>Natronorubrum</taxon>
    </lineage>
</organism>
<feature type="transmembrane region" description="Helical" evidence="2">
    <location>
        <begin position="6"/>
        <end position="29"/>
    </location>
</feature>
<protein>
    <submittedName>
        <fullName evidence="3">Uncharacterized protein</fullName>
    </submittedName>
</protein>
<keyword evidence="2" id="KW-0812">Transmembrane</keyword>
<dbReference type="AlphaFoldDB" id="A0A5P9P027"/>
<evidence type="ECO:0000313" key="4">
    <source>
        <dbReference type="Proteomes" id="UP000326170"/>
    </source>
</evidence>